<sequence length="170" mass="19262">MSKSSPKSPLDAASLSDLMEKLQMRPPYLDTDALISKACDKVIEDEGKPKLAKEAAKLEQKIIRIILSGKGDTLKPNSGQSVEVGENHICVGCTERPESNYRVWQWHGHIMLFDEEKGFRLEYIYGNYFQRLSNEKPVKRPESSVLQELIEKADDVNARILCRNINLASK</sequence>
<feature type="non-terminal residue" evidence="1">
    <location>
        <position position="170"/>
    </location>
</feature>
<name>A0AA38FV65_TAXCH</name>
<dbReference type="AlphaFoldDB" id="A0AA38FV65"/>
<protein>
    <submittedName>
        <fullName evidence="1">Uncharacterized protein</fullName>
    </submittedName>
</protein>
<organism evidence="1 2">
    <name type="scientific">Taxus chinensis</name>
    <name type="common">Chinese yew</name>
    <name type="synonym">Taxus wallichiana var. chinensis</name>
    <dbReference type="NCBI Taxonomy" id="29808"/>
    <lineage>
        <taxon>Eukaryota</taxon>
        <taxon>Viridiplantae</taxon>
        <taxon>Streptophyta</taxon>
        <taxon>Embryophyta</taxon>
        <taxon>Tracheophyta</taxon>
        <taxon>Spermatophyta</taxon>
        <taxon>Pinopsida</taxon>
        <taxon>Pinidae</taxon>
        <taxon>Conifers II</taxon>
        <taxon>Cupressales</taxon>
        <taxon>Taxaceae</taxon>
        <taxon>Taxus</taxon>
    </lineage>
</organism>
<dbReference type="OMA" id="HRNMNAG"/>
<proteinExistence type="predicted"/>
<dbReference type="Proteomes" id="UP000824469">
    <property type="component" value="Unassembled WGS sequence"/>
</dbReference>
<gene>
    <name evidence="1" type="ORF">KI387_026117</name>
</gene>
<dbReference type="EMBL" id="JAHRHJ020000006">
    <property type="protein sequence ID" value="KAH9311082.1"/>
    <property type="molecule type" value="Genomic_DNA"/>
</dbReference>
<reference evidence="1 2" key="1">
    <citation type="journal article" date="2021" name="Nat. Plants">
        <title>The Taxus genome provides insights into paclitaxel biosynthesis.</title>
        <authorList>
            <person name="Xiong X."/>
            <person name="Gou J."/>
            <person name="Liao Q."/>
            <person name="Li Y."/>
            <person name="Zhou Q."/>
            <person name="Bi G."/>
            <person name="Li C."/>
            <person name="Du R."/>
            <person name="Wang X."/>
            <person name="Sun T."/>
            <person name="Guo L."/>
            <person name="Liang H."/>
            <person name="Lu P."/>
            <person name="Wu Y."/>
            <person name="Zhang Z."/>
            <person name="Ro D.K."/>
            <person name="Shang Y."/>
            <person name="Huang S."/>
            <person name="Yan J."/>
        </authorList>
    </citation>
    <scope>NUCLEOTIDE SEQUENCE [LARGE SCALE GENOMIC DNA]</scope>
    <source>
        <strain evidence="1">Ta-2019</strain>
    </source>
</reference>
<comment type="caution">
    <text evidence="1">The sequence shown here is derived from an EMBL/GenBank/DDBJ whole genome shotgun (WGS) entry which is preliminary data.</text>
</comment>
<evidence type="ECO:0000313" key="1">
    <source>
        <dbReference type="EMBL" id="KAH9311082.1"/>
    </source>
</evidence>
<keyword evidence="2" id="KW-1185">Reference proteome</keyword>
<dbReference type="PANTHER" id="PTHR35286">
    <property type="entry name" value="EXPRESSED PROTEIN"/>
    <property type="match status" value="1"/>
</dbReference>
<evidence type="ECO:0000313" key="2">
    <source>
        <dbReference type="Proteomes" id="UP000824469"/>
    </source>
</evidence>
<dbReference type="PANTHER" id="PTHR35286:SF1">
    <property type="entry name" value="EXPRESSED PROTEIN"/>
    <property type="match status" value="1"/>
</dbReference>
<accession>A0AA38FV65</accession>